<sequence length="213" mass="22182">MTTGIDPHLILHQLFSPAFPVGAFAWSHGLEAAIADGDVTGAASLQGWLTAVLTHGAGWSDAVLLSLAARGASLAELDDLARAMTPSAARRRETAEQGAAFAATANAVWGLDLPELCYPVAVGGAVRALDLPHEHAVRLLLQSFLANLTSAGVRLIPLGQTDGQKITAALGPLCVARAAEAALADLDDIGTFSPLIDIHSQRQEALQPRIFRS</sequence>
<accession>A0A2T6ATT6</accession>
<dbReference type="GO" id="GO:0005737">
    <property type="term" value="C:cytoplasm"/>
    <property type="evidence" value="ECO:0007669"/>
    <property type="project" value="UniProtKB-SubCell"/>
</dbReference>
<comment type="caution">
    <text evidence="4">The sequence shown here is derived from an EMBL/GenBank/DDBJ whole genome shotgun (WGS) entry which is preliminary data.</text>
</comment>
<dbReference type="AlphaFoldDB" id="A0A2T6ATT6"/>
<protein>
    <recommendedName>
        <fullName evidence="3">Urease accessory protein UreF</fullName>
    </recommendedName>
</protein>
<keyword evidence="5" id="KW-1185">Reference proteome</keyword>
<dbReference type="PANTHER" id="PTHR33620">
    <property type="entry name" value="UREASE ACCESSORY PROTEIN F"/>
    <property type="match status" value="1"/>
</dbReference>
<dbReference type="Gene3D" id="1.10.4190.10">
    <property type="entry name" value="Urease accessory protein UreF"/>
    <property type="match status" value="1"/>
</dbReference>
<proteinExistence type="inferred from homology"/>
<evidence type="ECO:0000313" key="4">
    <source>
        <dbReference type="EMBL" id="PTX47136.1"/>
    </source>
</evidence>
<comment type="subunit">
    <text evidence="3">UreD, UreF and UreG form a complex that acts as a GTP-hydrolysis-dependent molecular chaperone, activating the urease apoprotein by helping to assemble the nickel containing metallocenter of UreC. The UreE protein probably delivers the nickel.</text>
</comment>
<keyword evidence="1 3" id="KW-0996">Nickel insertion</keyword>
<comment type="similarity">
    <text evidence="3">Belongs to the UreF family.</text>
</comment>
<keyword evidence="2 3" id="KW-0143">Chaperone</keyword>
<dbReference type="PANTHER" id="PTHR33620:SF1">
    <property type="entry name" value="UREASE ACCESSORY PROTEIN F"/>
    <property type="match status" value="1"/>
</dbReference>
<reference evidence="4 5" key="1">
    <citation type="submission" date="2018-04" db="EMBL/GenBank/DDBJ databases">
        <title>Genomic Encyclopedia of Archaeal and Bacterial Type Strains, Phase II (KMG-II): from individual species to whole genera.</title>
        <authorList>
            <person name="Goeker M."/>
        </authorList>
    </citation>
    <scope>NUCLEOTIDE SEQUENCE [LARGE SCALE GENOMIC DNA]</scope>
    <source>
        <strain evidence="4 5">DSM 29329</strain>
    </source>
</reference>
<dbReference type="PIRSF" id="PIRSF009467">
    <property type="entry name" value="Ureas_acces_UreF"/>
    <property type="match status" value="1"/>
</dbReference>
<evidence type="ECO:0000256" key="2">
    <source>
        <dbReference type="ARBA" id="ARBA00023186"/>
    </source>
</evidence>
<dbReference type="InterPro" id="IPR002639">
    <property type="entry name" value="UreF"/>
</dbReference>
<dbReference type="GO" id="GO:0016151">
    <property type="term" value="F:nickel cation binding"/>
    <property type="evidence" value="ECO:0007669"/>
    <property type="project" value="UniProtKB-UniRule"/>
</dbReference>
<dbReference type="OrthoDB" id="9798772at2"/>
<name>A0A2T6ATT6_9RHOB</name>
<organism evidence="4 5">
    <name type="scientific">Allosediminivita pacifica</name>
    <dbReference type="NCBI Taxonomy" id="1267769"/>
    <lineage>
        <taxon>Bacteria</taxon>
        <taxon>Pseudomonadati</taxon>
        <taxon>Pseudomonadota</taxon>
        <taxon>Alphaproteobacteria</taxon>
        <taxon>Rhodobacterales</taxon>
        <taxon>Paracoccaceae</taxon>
        <taxon>Allosediminivita</taxon>
    </lineage>
</organism>
<dbReference type="Pfam" id="PF01730">
    <property type="entry name" value="UreF"/>
    <property type="match status" value="1"/>
</dbReference>
<keyword evidence="3" id="KW-0963">Cytoplasm</keyword>
<dbReference type="HAMAP" id="MF_01385">
    <property type="entry name" value="UreF"/>
    <property type="match status" value="1"/>
</dbReference>
<dbReference type="RefSeq" id="WP_107976606.1">
    <property type="nucleotide sequence ID" value="NZ_BMEZ01000010.1"/>
</dbReference>
<dbReference type="InterPro" id="IPR038277">
    <property type="entry name" value="UreF_sf"/>
</dbReference>
<dbReference type="EMBL" id="QBKN01000013">
    <property type="protein sequence ID" value="PTX47136.1"/>
    <property type="molecule type" value="Genomic_DNA"/>
</dbReference>
<evidence type="ECO:0000256" key="3">
    <source>
        <dbReference type="HAMAP-Rule" id="MF_01385"/>
    </source>
</evidence>
<dbReference type="Proteomes" id="UP000244069">
    <property type="component" value="Unassembled WGS sequence"/>
</dbReference>
<comment type="subcellular location">
    <subcellularLocation>
        <location evidence="3">Cytoplasm</location>
    </subcellularLocation>
</comment>
<comment type="function">
    <text evidence="3">Required for maturation of urease via the functional incorporation of the urease nickel metallocenter.</text>
</comment>
<evidence type="ECO:0000313" key="5">
    <source>
        <dbReference type="Proteomes" id="UP000244069"/>
    </source>
</evidence>
<evidence type="ECO:0000256" key="1">
    <source>
        <dbReference type="ARBA" id="ARBA00022988"/>
    </source>
</evidence>
<gene>
    <name evidence="3" type="primary">ureF</name>
    <name evidence="4" type="ORF">C8N44_11320</name>
</gene>